<gene>
    <name evidence="1" type="ORF">ES288_A11G006600v1</name>
</gene>
<evidence type="ECO:0000313" key="2">
    <source>
        <dbReference type="Proteomes" id="UP000323506"/>
    </source>
</evidence>
<protein>
    <submittedName>
        <fullName evidence="1">Uncharacterized protein</fullName>
    </submittedName>
</protein>
<reference evidence="1 2" key="1">
    <citation type="submission" date="2019-06" db="EMBL/GenBank/DDBJ databases">
        <title>WGS assembly of Gossypium darwinii.</title>
        <authorList>
            <person name="Chen Z.J."/>
            <person name="Sreedasyam A."/>
            <person name="Ando A."/>
            <person name="Song Q."/>
            <person name="De L."/>
            <person name="Hulse-Kemp A."/>
            <person name="Ding M."/>
            <person name="Ye W."/>
            <person name="Kirkbride R."/>
            <person name="Jenkins J."/>
            <person name="Plott C."/>
            <person name="Lovell J."/>
            <person name="Lin Y.-M."/>
            <person name="Vaughn R."/>
            <person name="Liu B."/>
            <person name="Li W."/>
            <person name="Simpson S."/>
            <person name="Scheffler B."/>
            <person name="Saski C."/>
            <person name="Grover C."/>
            <person name="Hu G."/>
            <person name="Conover J."/>
            <person name="Carlson J."/>
            <person name="Shu S."/>
            <person name="Boston L."/>
            <person name="Williams M."/>
            <person name="Peterson D."/>
            <person name="Mcgee K."/>
            <person name="Jones D."/>
            <person name="Wendel J."/>
            <person name="Stelly D."/>
            <person name="Grimwood J."/>
            <person name="Schmutz J."/>
        </authorList>
    </citation>
    <scope>NUCLEOTIDE SEQUENCE [LARGE SCALE GENOMIC DNA]</scope>
    <source>
        <strain evidence="1">1808015.09</strain>
    </source>
</reference>
<evidence type="ECO:0000313" key="1">
    <source>
        <dbReference type="EMBL" id="TYG92143.1"/>
    </source>
</evidence>
<accession>A0A5D2EF52</accession>
<dbReference type="Proteomes" id="UP000323506">
    <property type="component" value="Chromosome A11"/>
</dbReference>
<dbReference type="PANTHER" id="PTHR33702:SF22">
    <property type="match status" value="1"/>
</dbReference>
<keyword evidence="2" id="KW-1185">Reference proteome</keyword>
<dbReference type="PANTHER" id="PTHR33702">
    <property type="entry name" value="BNAA09G40010D PROTEIN"/>
    <property type="match status" value="1"/>
</dbReference>
<organism evidence="1 2">
    <name type="scientific">Gossypium darwinii</name>
    <name type="common">Darwin's cotton</name>
    <name type="synonym">Gossypium barbadense var. darwinii</name>
    <dbReference type="NCBI Taxonomy" id="34276"/>
    <lineage>
        <taxon>Eukaryota</taxon>
        <taxon>Viridiplantae</taxon>
        <taxon>Streptophyta</taxon>
        <taxon>Embryophyta</taxon>
        <taxon>Tracheophyta</taxon>
        <taxon>Spermatophyta</taxon>
        <taxon>Magnoliopsida</taxon>
        <taxon>eudicotyledons</taxon>
        <taxon>Gunneridae</taxon>
        <taxon>Pentapetalae</taxon>
        <taxon>rosids</taxon>
        <taxon>malvids</taxon>
        <taxon>Malvales</taxon>
        <taxon>Malvaceae</taxon>
        <taxon>Malvoideae</taxon>
        <taxon>Gossypium</taxon>
    </lineage>
</organism>
<dbReference type="AlphaFoldDB" id="A0A5D2EF52"/>
<proteinExistence type="predicted"/>
<sequence>MPLFTLISLLQNKETSKVPMCLNMMKRYKRRKKYQRLKHTVLKHEDEDNEKVSMLEKSCRRGTGEAMVRKVPSLPIESLRKWRDAYVEMMLCFAAHVKQLNNNGNVYLFKRFPKPKSQCLVDN</sequence>
<name>A0A5D2EF52_GOSDA</name>
<dbReference type="EMBL" id="CM017698">
    <property type="protein sequence ID" value="TYG92143.1"/>
    <property type="molecule type" value="Genomic_DNA"/>
</dbReference>